<organism evidence="2 3">
    <name type="scientific">Chryseobacterium elymi</name>
    <dbReference type="NCBI Taxonomy" id="395936"/>
    <lineage>
        <taxon>Bacteria</taxon>
        <taxon>Pseudomonadati</taxon>
        <taxon>Bacteroidota</taxon>
        <taxon>Flavobacteriia</taxon>
        <taxon>Flavobacteriales</taxon>
        <taxon>Weeksellaceae</taxon>
        <taxon>Chryseobacterium group</taxon>
        <taxon>Chryseobacterium</taxon>
    </lineage>
</organism>
<dbReference type="AlphaFoldDB" id="A0A3D9DQ48"/>
<name>A0A3D9DQ48_9FLAO</name>
<keyword evidence="3" id="KW-1185">Reference proteome</keyword>
<reference evidence="2 3" key="1">
    <citation type="journal article" date="2010" name="Syst. Appl. Microbiol.">
        <title>Four new species of Chryseobacterium from the rhizosphere of coastal sand dune plants, Chryseobacterium elymi sp. nov., Chryseobacterium hagamense sp. nov., Chryseobacterium lathyri sp. nov. and Chryseobacterium rhizosphaerae sp. nov.</title>
        <authorList>
            <person name="Cho S.H."/>
            <person name="Lee K.S."/>
            <person name="Shin D.S."/>
            <person name="Han J.H."/>
            <person name="Park K.S."/>
            <person name="Lee C.H."/>
            <person name="Park K.H."/>
            <person name="Kim S.B."/>
        </authorList>
    </citation>
    <scope>NUCLEOTIDE SEQUENCE [LARGE SCALE GENOMIC DNA]</scope>
    <source>
        <strain evidence="2 3">KCTC 22547</strain>
    </source>
</reference>
<evidence type="ECO:0000313" key="2">
    <source>
        <dbReference type="EMBL" id="REC80142.1"/>
    </source>
</evidence>
<proteinExistence type="predicted"/>
<accession>A0A3D9DQ48</accession>
<comment type="caution">
    <text evidence="2">The sequence shown here is derived from an EMBL/GenBank/DDBJ whole genome shotgun (WGS) entry which is preliminary data.</text>
</comment>
<dbReference type="Proteomes" id="UP000257030">
    <property type="component" value="Unassembled WGS sequence"/>
</dbReference>
<sequence length="62" mass="7523">MKLSSCKKQKLKKGNKNFNEQKRFSKKGKEKQLVVVREEFPNNGSTERFEKDIEYYQKHKAW</sequence>
<evidence type="ECO:0000256" key="1">
    <source>
        <dbReference type="SAM" id="MobiDB-lite"/>
    </source>
</evidence>
<dbReference type="EMBL" id="QNUH01000001">
    <property type="protein sequence ID" value="REC80142.1"/>
    <property type="molecule type" value="Genomic_DNA"/>
</dbReference>
<protein>
    <submittedName>
        <fullName evidence="2">Uncharacterized protein</fullName>
    </submittedName>
</protein>
<gene>
    <name evidence="2" type="ORF">DRF60_00015</name>
</gene>
<feature type="region of interest" description="Disordered" evidence="1">
    <location>
        <begin position="1"/>
        <end position="25"/>
    </location>
</feature>
<evidence type="ECO:0000313" key="3">
    <source>
        <dbReference type="Proteomes" id="UP000257030"/>
    </source>
</evidence>
<dbReference type="OrthoDB" id="1347844at2"/>
<dbReference type="RefSeq" id="WP_116010092.1">
    <property type="nucleotide sequence ID" value="NZ_QNUH01000001.1"/>
</dbReference>
<feature type="compositionally biased region" description="Basic residues" evidence="1">
    <location>
        <begin position="1"/>
        <end position="15"/>
    </location>
</feature>